<dbReference type="RefSeq" id="WP_354508179.1">
    <property type="nucleotide sequence ID" value="NZ_JBEPMO010000005.1"/>
</dbReference>
<accession>A0ABV2LSY1</accession>
<keyword evidence="5" id="KW-1185">Reference proteome</keyword>
<dbReference type="InterPro" id="IPR050300">
    <property type="entry name" value="GDXG_lipolytic_enzyme"/>
</dbReference>
<dbReference type="EMBL" id="JBEPMO010000005">
    <property type="protein sequence ID" value="MET3731684.1"/>
    <property type="molecule type" value="Genomic_DNA"/>
</dbReference>
<proteinExistence type="predicted"/>
<sequence>MKTFKHFAILLLIFTTILSCSDDDSNSPETEPLEAKVMLNVSYGTHPQEVYDLYLPAGRSSQSTKVILLIHGGGWTSGDKSDMNFLVTQLQSTHPEYAIVNVNYVLANDNHYAFPHQFLDIKEVVEKLTHEKEILQIKPEFGLAGTSAGAHLAMMFDSVYDTQNQVKFVIDIVGPTNFYDPFYSSNFPLGGILWNLVDQSAYPANTDYLYVLSPIFHVGNQTAPTAMFYGTDDPLVPSTNAVDYETKLNQQGISNTLRIYPGGHGNDWSQANYAEAWMIFGQYIDTYLP</sequence>
<dbReference type="InterPro" id="IPR049492">
    <property type="entry name" value="BD-FAE-like_dom"/>
</dbReference>
<dbReference type="PANTHER" id="PTHR48081:SF33">
    <property type="entry name" value="KYNURENINE FORMAMIDASE"/>
    <property type="match status" value="1"/>
</dbReference>
<dbReference type="Pfam" id="PF20434">
    <property type="entry name" value="BD-FAE"/>
    <property type="match status" value="1"/>
</dbReference>
<gene>
    <name evidence="4" type="ORF">ABID46_001258</name>
</gene>
<feature type="domain" description="BD-FAE-like" evidence="3">
    <location>
        <begin position="52"/>
        <end position="248"/>
    </location>
</feature>
<evidence type="ECO:0000256" key="1">
    <source>
        <dbReference type="ARBA" id="ARBA00022801"/>
    </source>
</evidence>
<evidence type="ECO:0000313" key="4">
    <source>
        <dbReference type="EMBL" id="MET3731684.1"/>
    </source>
</evidence>
<organism evidence="4 5">
    <name type="scientific">Moheibacter stercoris</name>
    <dbReference type="NCBI Taxonomy" id="1628251"/>
    <lineage>
        <taxon>Bacteria</taxon>
        <taxon>Pseudomonadati</taxon>
        <taxon>Bacteroidota</taxon>
        <taxon>Flavobacteriia</taxon>
        <taxon>Flavobacteriales</taxon>
        <taxon>Weeksellaceae</taxon>
        <taxon>Moheibacter</taxon>
    </lineage>
</organism>
<feature type="signal peptide" evidence="2">
    <location>
        <begin position="1"/>
        <end position="21"/>
    </location>
</feature>
<dbReference type="Proteomes" id="UP001549146">
    <property type="component" value="Unassembled WGS sequence"/>
</dbReference>
<dbReference type="SUPFAM" id="SSF53474">
    <property type="entry name" value="alpha/beta-Hydrolases"/>
    <property type="match status" value="1"/>
</dbReference>
<evidence type="ECO:0000256" key="2">
    <source>
        <dbReference type="SAM" id="SignalP"/>
    </source>
</evidence>
<comment type="caution">
    <text evidence="4">The sequence shown here is derived from an EMBL/GenBank/DDBJ whole genome shotgun (WGS) entry which is preliminary data.</text>
</comment>
<dbReference type="PROSITE" id="PS51257">
    <property type="entry name" value="PROKAR_LIPOPROTEIN"/>
    <property type="match status" value="1"/>
</dbReference>
<dbReference type="Gene3D" id="3.40.50.1820">
    <property type="entry name" value="alpha/beta hydrolase"/>
    <property type="match status" value="1"/>
</dbReference>
<reference evidence="4 5" key="1">
    <citation type="submission" date="2024-06" db="EMBL/GenBank/DDBJ databases">
        <title>Genomic Encyclopedia of Type Strains, Phase IV (KMG-IV): sequencing the most valuable type-strain genomes for metagenomic binning, comparative biology and taxonomic classification.</title>
        <authorList>
            <person name="Goeker M."/>
        </authorList>
    </citation>
    <scope>NUCLEOTIDE SEQUENCE [LARGE SCALE GENOMIC DNA]</scope>
    <source>
        <strain evidence="4 5">DSM 29388</strain>
    </source>
</reference>
<feature type="chain" id="PRO_5046593147" evidence="2">
    <location>
        <begin position="22"/>
        <end position="289"/>
    </location>
</feature>
<evidence type="ECO:0000313" key="5">
    <source>
        <dbReference type="Proteomes" id="UP001549146"/>
    </source>
</evidence>
<dbReference type="PANTHER" id="PTHR48081">
    <property type="entry name" value="AB HYDROLASE SUPERFAMILY PROTEIN C4A8.06C"/>
    <property type="match status" value="1"/>
</dbReference>
<protein>
    <submittedName>
        <fullName evidence="4">Acetyl esterase/lipase</fullName>
    </submittedName>
</protein>
<dbReference type="InterPro" id="IPR029058">
    <property type="entry name" value="AB_hydrolase_fold"/>
</dbReference>
<keyword evidence="1" id="KW-0378">Hydrolase</keyword>
<name>A0ABV2LSY1_9FLAO</name>
<keyword evidence="2" id="KW-0732">Signal</keyword>
<evidence type="ECO:0000259" key="3">
    <source>
        <dbReference type="Pfam" id="PF20434"/>
    </source>
</evidence>